<sequence>MFGRLLGISLDQNLDMRNVLTFPLTAFPACFAHPDGTMTKTDKAALGKAILGKATWAPPSNVDYTLVDGLQKRAFEWPKELRNVNFKIEIVKFLTQEWEKDEYAVILGTRKISINFETCIEFSAVEGKVERTMIPHLSCPDHEEADTKLVFHACQTPPSSIVIIRCSDTDVSIIMLGNMAHLKDGVQVWFDFGTGNARKTINVTDVRASLGDLCDALPGIHAFTGNDYNPCFYGIGRTKPLKILTDISKNDPTYMHAFTALGDDEIPQGLESIIENFTCHLYSVNNRVLQSVDEVRYAMFKQAYKCERIEETFLRIKYKFDSARLPPCQTEFTQHFHGKYFMNWFEGDQVPEQVANVLSAEKLAETMPNEETTNENALDEDVQGKN</sequence>
<accession>A0ACC2P596</accession>
<comment type="caution">
    <text evidence="1">The sequence shown here is derived from an EMBL/GenBank/DDBJ whole genome shotgun (WGS) entry which is preliminary data.</text>
</comment>
<protein>
    <submittedName>
        <fullName evidence="1">Uncharacterized protein</fullName>
    </submittedName>
</protein>
<proteinExistence type="predicted"/>
<gene>
    <name evidence="1" type="ORF">QAD02_012722</name>
</gene>
<reference evidence="1" key="1">
    <citation type="submission" date="2023-04" db="EMBL/GenBank/DDBJ databases">
        <title>A chromosome-level genome assembly of the parasitoid wasp Eretmocerus hayati.</title>
        <authorList>
            <person name="Zhong Y."/>
            <person name="Liu S."/>
            <person name="Liu Y."/>
        </authorList>
    </citation>
    <scope>NUCLEOTIDE SEQUENCE</scope>
    <source>
        <strain evidence="1">ZJU_SS_LIU_2023</strain>
    </source>
</reference>
<name>A0ACC2P596_9HYME</name>
<dbReference type="Proteomes" id="UP001239111">
    <property type="component" value="Chromosome 2"/>
</dbReference>
<evidence type="ECO:0000313" key="2">
    <source>
        <dbReference type="Proteomes" id="UP001239111"/>
    </source>
</evidence>
<evidence type="ECO:0000313" key="1">
    <source>
        <dbReference type="EMBL" id="KAJ8676935.1"/>
    </source>
</evidence>
<keyword evidence="2" id="KW-1185">Reference proteome</keyword>
<dbReference type="EMBL" id="CM056742">
    <property type="protein sequence ID" value="KAJ8676935.1"/>
    <property type="molecule type" value="Genomic_DNA"/>
</dbReference>
<organism evidence="1 2">
    <name type="scientific">Eretmocerus hayati</name>
    <dbReference type="NCBI Taxonomy" id="131215"/>
    <lineage>
        <taxon>Eukaryota</taxon>
        <taxon>Metazoa</taxon>
        <taxon>Ecdysozoa</taxon>
        <taxon>Arthropoda</taxon>
        <taxon>Hexapoda</taxon>
        <taxon>Insecta</taxon>
        <taxon>Pterygota</taxon>
        <taxon>Neoptera</taxon>
        <taxon>Endopterygota</taxon>
        <taxon>Hymenoptera</taxon>
        <taxon>Apocrita</taxon>
        <taxon>Proctotrupomorpha</taxon>
        <taxon>Chalcidoidea</taxon>
        <taxon>Aphelinidae</taxon>
        <taxon>Aphelininae</taxon>
        <taxon>Eretmocerus</taxon>
    </lineage>
</organism>